<evidence type="ECO:0000313" key="7">
    <source>
        <dbReference type="Proteomes" id="UP000665561"/>
    </source>
</evidence>
<dbReference type="InterPro" id="IPR036388">
    <property type="entry name" value="WH-like_DNA-bd_sf"/>
</dbReference>
<evidence type="ECO:0000256" key="4">
    <source>
        <dbReference type="ARBA" id="ARBA00023163"/>
    </source>
</evidence>
<sequence>MTLSVQAELPRILELFPSLAEIGPENWGREDVVLIELPPNHLVQEGQLLDYAVLLLDGTIRMFKISPGGREITLYRIQGGECCPLMMTSILGESEYEASACIEKPSLALAIPSGLFREWMDRYRGFRQYIFKMVGKRLILMSNLLDSINFKTIPGRVAEFLYEQTASGADTLALTHDAIATELGTAREVISRTLKSFEKEGILALTRGRIAEIKRDELERYLEY</sequence>
<evidence type="ECO:0000313" key="6">
    <source>
        <dbReference type="EMBL" id="NBD26789.1"/>
    </source>
</evidence>
<gene>
    <name evidence="6" type="ORF">GT019_23180</name>
</gene>
<dbReference type="PANTHER" id="PTHR24567">
    <property type="entry name" value="CRP FAMILY TRANSCRIPTIONAL REGULATORY PROTEIN"/>
    <property type="match status" value="1"/>
</dbReference>
<proteinExistence type="predicted"/>
<dbReference type="EMBL" id="JAAAMV010000023">
    <property type="protein sequence ID" value="NBD26789.1"/>
    <property type="molecule type" value="Genomic_DNA"/>
</dbReference>
<protein>
    <submittedName>
        <fullName evidence="6">Helix-turn-helix domain-containing protein</fullName>
    </submittedName>
</protein>
<evidence type="ECO:0000256" key="1">
    <source>
        <dbReference type="ARBA" id="ARBA00023015"/>
    </source>
</evidence>
<evidence type="ECO:0000259" key="5">
    <source>
        <dbReference type="PROSITE" id="PS51063"/>
    </source>
</evidence>
<dbReference type="InterPro" id="IPR012318">
    <property type="entry name" value="HTH_CRP"/>
</dbReference>
<accession>A0ABW9XWY0</accession>
<dbReference type="InterPro" id="IPR014710">
    <property type="entry name" value="RmlC-like_jellyroll"/>
</dbReference>
<dbReference type="InterPro" id="IPR036390">
    <property type="entry name" value="WH_DNA-bd_sf"/>
</dbReference>
<reference evidence="6 7" key="1">
    <citation type="submission" date="2020-01" db="EMBL/GenBank/DDBJ databases">
        <title>Paenibacillus soybeanensis sp. nov. isolated from the nodules of soybean (Glycine max(L.) Merr).</title>
        <authorList>
            <person name="Wang H."/>
        </authorList>
    </citation>
    <scope>NUCLEOTIDE SEQUENCE [LARGE SCALE GENOMIC DNA]</scope>
    <source>
        <strain evidence="6 7">T1</strain>
    </source>
</reference>
<evidence type="ECO:0000256" key="2">
    <source>
        <dbReference type="ARBA" id="ARBA00023125"/>
    </source>
</evidence>
<comment type="caution">
    <text evidence="6">The sequence shown here is derived from an EMBL/GenBank/DDBJ whole genome shotgun (WGS) entry which is preliminary data.</text>
</comment>
<dbReference type="Proteomes" id="UP000665561">
    <property type="component" value="Unassembled WGS sequence"/>
</dbReference>
<dbReference type="Pfam" id="PF00027">
    <property type="entry name" value="cNMP_binding"/>
    <property type="match status" value="1"/>
</dbReference>
<dbReference type="InterPro" id="IPR000595">
    <property type="entry name" value="cNMP-bd_dom"/>
</dbReference>
<keyword evidence="7" id="KW-1185">Reference proteome</keyword>
<feature type="domain" description="HTH crp-type" evidence="5">
    <location>
        <begin position="151"/>
        <end position="216"/>
    </location>
</feature>
<keyword evidence="4" id="KW-0804">Transcription</keyword>
<dbReference type="RefSeq" id="WP_161745805.1">
    <property type="nucleotide sequence ID" value="NZ_JAAAMV010000023.1"/>
</dbReference>
<dbReference type="Pfam" id="PF13545">
    <property type="entry name" value="HTH_Crp_2"/>
    <property type="match status" value="1"/>
</dbReference>
<dbReference type="InterPro" id="IPR018490">
    <property type="entry name" value="cNMP-bd_dom_sf"/>
</dbReference>
<dbReference type="Gene3D" id="2.60.120.10">
    <property type="entry name" value="Jelly Rolls"/>
    <property type="match status" value="1"/>
</dbReference>
<dbReference type="Gene3D" id="1.10.10.10">
    <property type="entry name" value="Winged helix-like DNA-binding domain superfamily/Winged helix DNA-binding domain"/>
    <property type="match status" value="1"/>
</dbReference>
<dbReference type="InterPro" id="IPR050397">
    <property type="entry name" value="Env_Response_Regulators"/>
</dbReference>
<dbReference type="SMART" id="SM00419">
    <property type="entry name" value="HTH_CRP"/>
    <property type="match status" value="1"/>
</dbReference>
<dbReference type="PANTHER" id="PTHR24567:SF74">
    <property type="entry name" value="HTH-TYPE TRANSCRIPTIONAL REGULATOR ARCR"/>
    <property type="match status" value="1"/>
</dbReference>
<dbReference type="SUPFAM" id="SSF46785">
    <property type="entry name" value="Winged helix' DNA-binding domain"/>
    <property type="match status" value="1"/>
</dbReference>
<keyword evidence="1" id="KW-0805">Transcription regulation</keyword>
<dbReference type="PRINTS" id="PR00034">
    <property type="entry name" value="HTHCRP"/>
</dbReference>
<name>A0ABW9XWY0_9BACL</name>
<organism evidence="6 7">
    <name type="scientific">Paenibacillus glycinis</name>
    <dbReference type="NCBI Taxonomy" id="2697035"/>
    <lineage>
        <taxon>Bacteria</taxon>
        <taxon>Bacillati</taxon>
        <taxon>Bacillota</taxon>
        <taxon>Bacilli</taxon>
        <taxon>Bacillales</taxon>
        <taxon>Paenibacillaceae</taxon>
        <taxon>Paenibacillus</taxon>
    </lineage>
</organism>
<evidence type="ECO:0000256" key="3">
    <source>
        <dbReference type="ARBA" id="ARBA00023159"/>
    </source>
</evidence>
<dbReference type="SUPFAM" id="SSF51206">
    <property type="entry name" value="cAMP-binding domain-like"/>
    <property type="match status" value="1"/>
</dbReference>
<keyword evidence="2" id="KW-0238">DNA-binding</keyword>
<dbReference type="PROSITE" id="PS51063">
    <property type="entry name" value="HTH_CRP_2"/>
    <property type="match status" value="1"/>
</dbReference>
<dbReference type="CDD" id="cd00038">
    <property type="entry name" value="CAP_ED"/>
    <property type="match status" value="1"/>
</dbReference>
<keyword evidence="3" id="KW-0010">Activator</keyword>